<name>A0ABW4XKC7_9GAMM</name>
<dbReference type="Proteomes" id="UP001597380">
    <property type="component" value="Unassembled WGS sequence"/>
</dbReference>
<feature type="compositionally biased region" description="Acidic residues" evidence="3">
    <location>
        <begin position="189"/>
        <end position="199"/>
    </location>
</feature>
<comment type="caution">
    <text evidence="4">The sequence shown here is derived from an EMBL/GenBank/DDBJ whole genome shotgun (WGS) entry which is preliminary data.</text>
</comment>
<feature type="compositionally biased region" description="Basic residues" evidence="3">
    <location>
        <begin position="30"/>
        <end position="44"/>
    </location>
</feature>
<protein>
    <submittedName>
        <fullName evidence="4">GTPase-activating protein</fullName>
    </submittedName>
</protein>
<sequence>MSRKRKSRKPGALAPSFKPKSIVQEERSKQQKRVKKRKGLKPGHKQVAESPKTKAEKSGVSSKLAPEIAEQLGSKKPVALNVPSEPVETRVPETPKTAKQPVKVEAKEPEGAPSEQSLLAELEALEQDSRFNTLLDMVDKGEQLSAEAEAEFERFVSQHQKLAEALGLDDEEEELEDELWETLNQGDALSDEYKDEDPS</sequence>
<evidence type="ECO:0000256" key="3">
    <source>
        <dbReference type="SAM" id="MobiDB-lite"/>
    </source>
</evidence>
<feature type="region of interest" description="Disordered" evidence="3">
    <location>
        <begin position="1"/>
        <end position="115"/>
    </location>
</feature>
<dbReference type="RefSeq" id="WP_345340924.1">
    <property type="nucleotide sequence ID" value="NZ_BAABLI010000017.1"/>
</dbReference>
<dbReference type="InterPro" id="IPR007336">
    <property type="entry name" value="YihI"/>
</dbReference>
<feature type="region of interest" description="Disordered" evidence="3">
    <location>
        <begin position="165"/>
        <end position="199"/>
    </location>
</feature>
<dbReference type="Pfam" id="PF04220">
    <property type="entry name" value="YihI"/>
    <property type="match status" value="1"/>
</dbReference>
<evidence type="ECO:0000256" key="1">
    <source>
        <dbReference type="ARBA" id="ARBA00022468"/>
    </source>
</evidence>
<evidence type="ECO:0000256" key="2">
    <source>
        <dbReference type="ARBA" id="ARBA00022517"/>
    </source>
</evidence>
<evidence type="ECO:0000313" key="5">
    <source>
        <dbReference type="Proteomes" id="UP001597380"/>
    </source>
</evidence>
<accession>A0ABW4XKC7</accession>
<gene>
    <name evidence="4" type="ORF">ACFSJ3_08430</name>
</gene>
<keyword evidence="2" id="KW-0690">Ribosome biogenesis</keyword>
<keyword evidence="1" id="KW-0343">GTPase activation</keyword>
<proteinExistence type="predicted"/>
<feature type="compositionally biased region" description="Acidic residues" evidence="3">
    <location>
        <begin position="167"/>
        <end position="180"/>
    </location>
</feature>
<evidence type="ECO:0000313" key="4">
    <source>
        <dbReference type="EMBL" id="MFD2096007.1"/>
    </source>
</evidence>
<keyword evidence="5" id="KW-1185">Reference proteome</keyword>
<dbReference type="EMBL" id="JBHUHT010000011">
    <property type="protein sequence ID" value="MFD2096007.1"/>
    <property type="molecule type" value="Genomic_DNA"/>
</dbReference>
<reference evidence="5" key="1">
    <citation type="journal article" date="2019" name="Int. J. Syst. Evol. Microbiol.">
        <title>The Global Catalogue of Microorganisms (GCM) 10K type strain sequencing project: providing services to taxonomists for standard genome sequencing and annotation.</title>
        <authorList>
            <consortium name="The Broad Institute Genomics Platform"/>
            <consortium name="The Broad Institute Genome Sequencing Center for Infectious Disease"/>
            <person name="Wu L."/>
            <person name="Ma J."/>
        </authorList>
    </citation>
    <scope>NUCLEOTIDE SEQUENCE [LARGE SCALE GENOMIC DNA]</scope>
    <source>
        <strain evidence="5">CGMCC 1.10992</strain>
    </source>
</reference>
<organism evidence="4 5">
    <name type="scientific">Corallincola platygyrae</name>
    <dbReference type="NCBI Taxonomy" id="1193278"/>
    <lineage>
        <taxon>Bacteria</taxon>
        <taxon>Pseudomonadati</taxon>
        <taxon>Pseudomonadota</taxon>
        <taxon>Gammaproteobacteria</taxon>
        <taxon>Alteromonadales</taxon>
        <taxon>Psychromonadaceae</taxon>
        <taxon>Corallincola</taxon>
    </lineage>
</organism>